<evidence type="ECO:0000259" key="13">
    <source>
        <dbReference type="SMART" id="SM00892"/>
    </source>
</evidence>
<evidence type="ECO:0000256" key="9">
    <source>
        <dbReference type="PIRSR" id="PIRSR640255-2"/>
    </source>
</evidence>
<feature type="domain" description="DNA/RNA non-specific endonuclease/pyrophosphatase/phosphodiesterase" evidence="13">
    <location>
        <begin position="136"/>
        <end position="345"/>
    </location>
</feature>
<evidence type="ECO:0000313" key="14">
    <source>
        <dbReference type="EMBL" id="EIC02438.1"/>
    </source>
</evidence>
<comment type="cofactor">
    <cofactor evidence="1 10">
        <name>Mg(2+)</name>
        <dbReference type="ChEBI" id="CHEBI:18420"/>
    </cofactor>
</comment>
<feature type="binding site" evidence="9">
    <location>
        <position position="229"/>
    </location>
    <ligand>
        <name>Mg(2+)</name>
        <dbReference type="ChEBI" id="CHEBI:18420"/>
        <note>catalytic</note>
    </ligand>
</feature>
<dbReference type="PATRIC" id="fig|907348.3.peg.791"/>
<dbReference type="EC" id="3.1.30.-" evidence="10"/>
<proteinExistence type="inferred from homology"/>
<evidence type="ECO:0000256" key="1">
    <source>
        <dbReference type="ARBA" id="ARBA00001946"/>
    </source>
</evidence>
<dbReference type="RefSeq" id="WP_002703098.1">
    <property type="nucleotide sequence ID" value="NZ_AGRW01000039.1"/>
</dbReference>
<dbReference type="STRING" id="907348.TresaDRAFT_2080"/>
<reference evidence="14 15" key="1">
    <citation type="submission" date="2011-09" db="EMBL/GenBank/DDBJ databases">
        <title>The draft genome of Treponema saccharophilum DSM 2985.</title>
        <authorList>
            <consortium name="US DOE Joint Genome Institute (JGI-PGF)"/>
            <person name="Lucas S."/>
            <person name="Copeland A."/>
            <person name="Lapidus A."/>
            <person name="Glavina del Rio T."/>
            <person name="Dalin E."/>
            <person name="Tice H."/>
            <person name="Bruce D."/>
            <person name="Goodwin L."/>
            <person name="Pitluck S."/>
            <person name="Peters L."/>
            <person name="Kyrpides N."/>
            <person name="Mavromatis K."/>
            <person name="Ivanova N."/>
            <person name="Markowitz V."/>
            <person name="Cheng J.-F."/>
            <person name="Hugenholtz P."/>
            <person name="Woyke T."/>
            <person name="Wu D."/>
            <person name="Gronow S."/>
            <person name="Wellnitz S."/>
            <person name="Brambilla E."/>
            <person name="Klenk H.-P."/>
            <person name="Eisen J.A."/>
        </authorList>
    </citation>
    <scope>NUCLEOTIDE SEQUENCE [LARGE SCALE GENOMIC DNA]</scope>
    <source>
        <strain evidence="14 15">DSM 2985</strain>
    </source>
</reference>
<dbReference type="PANTHER" id="PTHR13966">
    <property type="entry name" value="ENDONUCLEASE RELATED"/>
    <property type="match status" value="1"/>
</dbReference>
<feature type="active site" description="Proton acceptor" evidence="8">
    <location>
        <position position="198"/>
    </location>
</feature>
<dbReference type="eggNOG" id="COG1864">
    <property type="taxonomic scope" value="Bacteria"/>
</dbReference>
<evidence type="ECO:0000256" key="11">
    <source>
        <dbReference type="SAM" id="MobiDB-lite"/>
    </source>
</evidence>
<protein>
    <recommendedName>
        <fullName evidence="10">Endonuclease</fullName>
        <ecNumber evidence="10">3.1.30.-</ecNumber>
    </recommendedName>
</protein>
<evidence type="ECO:0000256" key="3">
    <source>
        <dbReference type="ARBA" id="ARBA00022722"/>
    </source>
</evidence>
<evidence type="ECO:0000256" key="4">
    <source>
        <dbReference type="ARBA" id="ARBA00022723"/>
    </source>
</evidence>
<evidence type="ECO:0000259" key="12">
    <source>
        <dbReference type="SMART" id="SM00477"/>
    </source>
</evidence>
<dbReference type="InterPro" id="IPR018524">
    <property type="entry name" value="DNA/RNA_endonuclease_AS"/>
</dbReference>
<accession>H7EIY1</accession>
<dbReference type="PANTHER" id="PTHR13966:SF5">
    <property type="entry name" value="ENDONUCLEASE G, MITOCHONDRIAL"/>
    <property type="match status" value="1"/>
</dbReference>
<evidence type="ECO:0000256" key="10">
    <source>
        <dbReference type="RuleBase" id="RU366055"/>
    </source>
</evidence>
<dbReference type="AlphaFoldDB" id="H7EIY1"/>
<dbReference type="SUPFAM" id="SSF54060">
    <property type="entry name" value="His-Me finger endonucleases"/>
    <property type="match status" value="1"/>
</dbReference>
<keyword evidence="7" id="KW-0460">Magnesium</keyword>
<dbReference type="InterPro" id="IPR001604">
    <property type="entry name" value="Endo_G_ENPP1-like_dom"/>
</dbReference>
<feature type="region of interest" description="Disordered" evidence="11">
    <location>
        <begin position="174"/>
        <end position="195"/>
    </location>
</feature>
<dbReference type="SMART" id="SM00477">
    <property type="entry name" value="NUC"/>
    <property type="match status" value="1"/>
</dbReference>
<comment type="similarity">
    <text evidence="2 10">Belongs to the DNA/RNA non-specific endonuclease family.</text>
</comment>
<keyword evidence="6 10" id="KW-0378">Hydrolase</keyword>
<dbReference type="InterPro" id="IPR044929">
    <property type="entry name" value="DNA/RNA_non-sp_Endonuclease_sf"/>
</dbReference>
<dbReference type="EMBL" id="AGRW01000039">
    <property type="protein sequence ID" value="EIC02438.1"/>
    <property type="molecule type" value="Genomic_DNA"/>
</dbReference>
<dbReference type="InterPro" id="IPR020821">
    <property type="entry name" value="ENPP1-3/EXOG-like_nuc-like"/>
</dbReference>
<keyword evidence="15" id="KW-1185">Reference proteome</keyword>
<dbReference type="Proteomes" id="UP000003571">
    <property type="component" value="Unassembled WGS sequence"/>
</dbReference>
<organism evidence="14 15">
    <name type="scientific">Treponema saccharophilum DSM 2985</name>
    <dbReference type="NCBI Taxonomy" id="907348"/>
    <lineage>
        <taxon>Bacteria</taxon>
        <taxon>Pseudomonadati</taxon>
        <taxon>Spirochaetota</taxon>
        <taxon>Spirochaetia</taxon>
        <taxon>Spirochaetales</taxon>
        <taxon>Treponemataceae</taxon>
        <taxon>Treponema</taxon>
    </lineage>
</organism>
<dbReference type="InterPro" id="IPR044925">
    <property type="entry name" value="His-Me_finger_sf"/>
</dbReference>
<dbReference type="SMART" id="SM00892">
    <property type="entry name" value="Endonuclease_NS"/>
    <property type="match status" value="1"/>
</dbReference>
<dbReference type="GO" id="GO:0046872">
    <property type="term" value="F:metal ion binding"/>
    <property type="evidence" value="ECO:0007669"/>
    <property type="project" value="UniProtKB-KW"/>
</dbReference>
<evidence type="ECO:0000313" key="15">
    <source>
        <dbReference type="Proteomes" id="UP000003571"/>
    </source>
</evidence>
<dbReference type="InterPro" id="IPR040255">
    <property type="entry name" value="Non-specific_endonuclease"/>
</dbReference>
<evidence type="ECO:0000256" key="8">
    <source>
        <dbReference type="PIRSR" id="PIRSR640255-1"/>
    </source>
</evidence>
<evidence type="ECO:0000256" key="5">
    <source>
        <dbReference type="ARBA" id="ARBA00022759"/>
    </source>
</evidence>
<dbReference type="OrthoDB" id="9770276at2"/>
<keyword evidence="3 10" id="KW-0540">Nuclease</keyword>
<sequence>MAKKRSTKRKGTGRKKKSPLSLVVIVALVIAGTLLFAKYKDDGAFKASVDSTFGRVSEKAEEISEIIDVASKAAKENAGRIDENKEKKEAEQEKAAEQPEKTAQKPRTAGKIALPDKLEFPMCAGSKNGKDHQIRNFDHYEICYRESYEQAEWSAYELRADMLVKNTNRTDDFRADPKISTGSSTPEDFKGTGYDRGHLTPAADMAFDKKAMSETFYMSNMSPQAAAFNRGIWQKLESEVRTWTKKFGKVYVVSGPILEKSASKYEKIGKSNVSIPQFYYKVILAPLYADKEDAANPAEAKDVAAIGFLLPNDACKGKKFWDFACTVDEVESRTGIDFYPLLDDATEKRAESTFDISLWK</sequence>
<name>H7EIY1_9SPIR</name>
<keyword evidence="4 9" id="KW-0479">Metal-binding</keyword>
<evidence type="ECO:0000256" key="2">
    <source>
        <dbReference type="ARBA" id="ARBA00010052"/>
    </source>
</evidence>
<dbReference type="GO" id="GO:0003676">
    <property type="term" value="F:nucleic acid binding"/>
    <property type="evidence" value="ECO:0007669"/>
    <property type="project" value="InterPro"/>
</dbReference>
<keyword evidence="5 10" id="KW-0255">Endonuclease</keyword>
<feature type="region of interest" description="Disordered" evidence="11">
    <location>
        <begin position="77"/>
        <end position="108"/>
    </location>
</feature>
<dbReference type="CDD" id="cd00091">
    <property type="entry name" value="NUC"/>
    <property type="match status" value="1"/>
</dbReference>
<evidence type="ECO:0000256" key="6">
    <source>
        <dbReference type="ARBA" id="ARBA00022801"/>
    </source>
</evidence>
<feature type="domain" description="ENPP1-3/EXOG-like endonuclease/phosphodiesterase" evidence="12">
    <location>
        <begin position="137"/>
        <end position="345"/>
    </location>
</feature>
<comment type="caution">
    <text evidence="14">The sequence shown here is derived from an EMBL/GenBank/DDBJ whole genome shotgun (WGS) entry which is preliminary data.</text>
</comment>
<dbReference type="Pfam" id="PF01223">
    <property type="entry name" value="Endonuclease_NS"/>
    <property type="match status" value="1"/>
</dbReference>
<feature type="compositionally biased region" description="Basic and acidic residues" evidence="11">
    <location>
        <begin position="77"/>
        <end position="103"/>
    </location>
</feature>
<dbReference type="Gene3D" id="3.40.570.10">
    <property type="entry name" value="Extracellular Endonuclease, subunit A"/>
    <property type="match status" value="1"/>
</dbReference>
<dbReference type="GO" id="GO:0004519">
    <property type="term" value="F:endonuclease activity"/>
    <property type="evidence" value="ECO:0007669"/>
    <property type="project" value="UniProtKB-UniRule"/>
</dbReference>
<dbReference type="GO" id="GO:0016787">
    <property type="term" value="F:hydrolase activity"/>
    <property type="evidence" value="ECO:0007669"/>
    <property type="project" value="UniProtKB-KW"/>
</dbReference>
<evidence type="ECO:0000256" key="7">
    <source>
        <dbReference type="ARBA" id="ARBA00022842"/>
    </source>
</evidence>
<dbReference type="PROSITE" id="PS01070">
    <property type="entry name" value="NUCLEASE_NON_SPEC"/>
    <property type="match status" value="1"/>
</dbReference>
<gene>
    <name evidence="14" type="ORF">TresaDRAFT_2080</name>
</gene>